<dbReference type="AlphaFoldDB" id="A0A0B2X4T5"/>
<gene>
    <name evidence="4" type="ORF">MAM_01248</name>
</gene>
<evidence type="ECO:0000313" key="4">
    <source>
        <dbReference type="EMBL" id="KHO00470.1"/>
    </source>
</evidence>
<dbReference type="OrthoDB" id="405906at2759"/>
<dbReference type="EMBL" id="AZHE01000002">
    <property type="protein sequence ID" value="KHO00470.1"/>
    <property type="molecule type" value="Genomic_DNA"/>
</dbReference>
<feature type="region of interest" description="Disordered" evidence="1">
    <location>
        <begin position="347"/>
        <end position="371"/>
    </location>
</feature>
<feature type="transmembrane region" description="Helical" evidence="2">
    <location>
        <begin position="152"/>
        <end position="170"/>
    </location>
</feature>
<dbReference type="GeneID" id="63735703"/>
<feature type="region of interest" description="Disordered" evidence="1">
    <location>
        <begin position="309"/>
        <end position="333"/>
    </location>
</feature>
<name>A0A0B2X4T5_METAS</name>
<feature type="transmembrane region" description="Helical" evidence="2">
    <location>
        <begin position="110"/>
        <end position="132"/>
    </location>
</feature>
<keyword evidence="2" id="KW-0812">Transmembrane</keyword>
<feature type="transmembrane region" description="Helical" evidence="2">
    <location>
        <begin position="42"/>
        <end position="64"/>
    </location>
</feature>
<dbReference type="InterPro" id="IPR056120">
    <property type="entry name" value="DUF7703"/>
</dbReference>
<feature type="transmembrane region" description="Helical" evidence="2">
    <location>
        <begin position="12"/>
        <end position="35"/>
    </location>
</feature>
<dbReference type="PANTHER" id="PTHR37013">
    <property type="entry name" value="INTEGRAL MEMBRANE PROTEIN (AFU_ORTHOLOGUE AFUA_1G05950)-RELATED"/>
    <property type="match status" value="1"/>
</dbReference>
<dbReference type="Proteomes" id="UP000030816">
    <property type="component" value="Unassembled WGS sequence"/>
</dbReference>
<accession>A0A0B2X4T5</accession>
<dbReference type="Pfam" id="PF24802">
    <property type="entry name" value="DUF7703"/>
    <property type="match status" value="2"/>
</dbReference>
<feature type="compositionally biased region" description="Low complexity" evidence="1">
    <location>
        <begin position="347"/>
        <end position="357"/>
    </location>
</feature>
<comment type="caution">
    <text evidence="4">The sequence shown here is derived from an EMBL/GenBank/DDBJ whole genome shotgun (WGS) entry which is preliminary data.</text>
</comment>
<keyword evidence="2" id="KW-0472">Membrane</keyword>
<keyword evidence="5" id="KW-1185">Reference proteome</keyword>
<dbReference type="PANTHER" id="PTHR37013:SF4">
    <property type="entry name" value="INTEGRAL MEMBRANE PROTEIN"/>
    <property type="match status" value="1"/>
</dbReference>
<proteinExistence type="predicted"/>
<dbReference type="HOGENOM" id="CLU_045148_0_0_1"/>
<feature type="transmembrane region" description="Helical" evidence="2">
    <location>
        <begin position="76"/>
        <end position="98"/>
    </location>
</feature>
<evidence type="ECO:0000256" key="1">
    <source>
        <dbReference type="SAM" id="MobiDB-lite"/>
    </source>
</evidence>
<sequence length="371" mass="40643">MEDIRKDLVTSMTMAAFIGIAWYVGVEVNASLFLLFKRRRGLYFWSCALASWGVILQPVCIILADFGVWNDAVPAIVLIYLTWFIMVVPQSWVLYSRLHLLMHTASALDAIKYVLIFNSVVFAVPTMVIGTLAQATTVNPKLPAFNLVWDRIQLVVFFVQEAALSILYIVQTRKYLRGRAPLVERSWSASTVTAAATATPSLGRRASSSRPQTSEEHSVLWHLIYANLLILALDVALLGIQCANMFHLQGAFKPCVYGVKLKLEFVILNRLLQTVRKPASPSSYSYSYAAGGGFGSGAASARRQSRGHNLVGVANGGNGHGHGHSLWHKKPSVVEPSEDSDAVQLVESVSRSASASHGSEHQPPVYVGGFR</sequence>
<feature type="domain" description="DUF7703" evidence="3">
    <location>
        <begin position="9"/>
        <end position="180"/>
    </location>
</feature>
<evidence type="ECO:0000259" key="3">
    <source>
        <dbReference type="Pfam" id="PF24802"/>
    </source>
</evidence>
<feature type="compositionally biased region" description="Basic residues" evidence="1">
    <location>
        <begin position="321"/>
        <end position="331"/>
    </location>
</feature>
<feature type="transmembrane region" description="Helical" evidence="2">
    <location>
        <begin position="219"/>
        <end position="240"/>
    </location>
</feature>
<keyword evidence="2" id="KW-1133">Transmembrane helix</keyword>
<dbReference type="RefSeq" id="XP_040681535.1">
    <property type="nucleotide sequence ID" value="XM_040820047.1"/>
</dbReference>
<feature type="domain" description="DUF7703" evidence="3">
    <location>
        <begin position="218"/>
        <end position="277"/>
    </location>
</feature>
<protein>
    <submittedName>
        <fullName evidence="4">Integral membrane protein</fullName>
    </submittedName>
</protein>
<evidence type="ECO:0000313" key="5">
    <source>
        <dbReference type="Proteomes" id="UP000030816"/>
    </source>
</evidence>
<reference evidence="4 5" key="1">
    <citation type="journal article" date="2014" name="Proc. Natl. Acad. Sci. U.S.A.">
        <title>Trajectory and genomic determinants of fungal-pathogen speciation and host adaptation.</title>
        <authorList>
            <person name="Hu X."/>
            <person name="Xiao G."/>
            <person name="Zheng P."/>
            <person name="Shang Y."/>
            <person name="Su Y."/>
            <person name="Zhang X."/>
            <person name="Liu X."/>
            <person name="Zhan S."/>
            <person name="St Leger R.J."/>
            <person name="Wang C."/>
        </authorList>
    </citation>
    <scope>NUCLEOTIDE SEQUENCE [LARGE SCALE GENOMIC DNA]</scope>
    <source>
        <strain evidence="4 5">ARSEF 1941</strain>
    </source>
</reference>
<organism evidence="4 5">
    <name type="scientific">Metarhizium album (strain ARSEF 1941)</name>
    <dbReference type="NCBI Taxonomy" id="1081103"/>
    <lineage>
        <taxon>Eukaryota</taxon>
        <taxon>Fungi</taxon>
        <taxon>Dikarya</taxon>
        <taxon>Ascomycota</taxon>
        <taxon>Pezizomycotina</taxon>
        <taxon>Sordariomycetes</taxon>
        <taxon>Hypocreomycetidae</taxon>
        <taxon>Hypocreales</taxon>
        <taxon>Clavicipitaceae</taxon>
        <taxon>Metarhizium</taxon>
    </lineage>
</organism>
<evidence type="ECO:0000256" key="2">
    <source>
        <dbReference type="SAM" id="Phobius"/>
    </source>
</evidence>